<proteinExistence type="predicted"/>
<evidence type="ECO:0000313" key="1">
    <source>
        <dbReference type="EMBL" id="CAB3992120.1"/>
    </source>
</evidence>
<accession>A0A7D9HX83</accession>
<evidence type="ECO:0000313" key="2">
    <source>
        <dbReference type="Proteomes" id="UP001152795"/>
    </source>
</evidence>
<dbReference type="PANTHER" id="PTHR36535">
    <property type="entry name" value="YALI0E30327P"/>
    <property type="match status" value="1"/>
</dbReference>
<comment type="caution">
    <text evidence="1">The sequence shown here is derived from an EMBL/GenBank/DDBJ whole genome shotgun (WGS) entry which is preliminary data.</text>
</comment>
<dbReference type="OrthoDB" id="5981579at2759"/>
<reference evidence="1" key="1">
    <citation type="submission" date="2020-04" db="EMBL/GenBank/DDBJ databases">
        <authorList>
            <person name="Alioto T."/>
            <person name="Alioto T."/>
            <person name="Gomez Garrido J."/>
        </authorList>
    </citation>
    <scope>NUCLEOTIDE SEQUENCE</scope>
    <source>
        <strain evidence="1">A484AB</strain>
    </source>
</reference>
<dbReference type="AlphaFoldDB" id="A0A7D9HX83"/>
<keyword evidence="2" id="KW-1185">Reference proteome</keyword>
<organism evidence="1 2">
    <name type="scientific">Paramuricea clavata</name>
    <name type="common">Red gorgonian</name>
    <name type="synonym">Violescent sea-whip</name>
    <dbReference type="NCBI Taxonomy" id="317549"/>
    <lineage>
        <taxon>Eukaryota</taxon>
        <taxon>Metazoa</taxon>
        <taxon>Cnidaria</taxon>
        <taxon>Anthozoa</taxon>
        <taxon>Octocorallia</taxon>
        <taxon>Malacalcyonacea</taxon>
        <taxon>Plexauridae</taxon>
        <taxon>Paramuricea</taxon>
    </lineage>
</organism>
<name>A0A7D9HX83_PARCT</name>
<protein>
    <submittedName>
        <fullName evidence="1">Uncharacterized protein</fullName>
    </submittedName>
</protein>
<gene>
    <name evidence="1" type="ORF">PACLA_8A066400</name>
</gene>
<dbReference type="PANTHER" id="PTHR36535:SF1">
    <property type="entry name" value="DUF1772 DOMAIN-CONTAINING PROTEIN"/>
    <property type="match status" value="1"/>
</dbReference>
<sequence length="182" mass="20369">MEKYLTLDNLEVGLKFAGIISSGLFAGGAIYCGASQLPGILAMTDMDQALMNFRYFWPRVRQMPRSSLIGGVSGVGAFLVRRKLEDLPWLVGGLGMFFNGGFTVKVVYPKSIEPLMDADLLKNNDDAHVRGMFQKFADYHDVHDAYVRGMFQKFADYHDVRTYIGTAAFLAYTLAYFKSTCK</sequence>
<dbReference type="Proteomes" id="UP001152795">
    <property type="component" value="Unassembled WGS sequence"/>
</dbReference>
<dbReference type="EMBL" id="CACRXK020001984">
    <property type="protein sequence ID" value="CAB3992120.1"/>
    <property type="molecule type" value="Genomic_DNA"/>
</dbReference>